<feature type="domain" description="Response regulatory" evidence="7">
    <location>
        <begin position="5"/>
        <end position="122"/>
    </location>
</feature>
<evidence type="ECO:0000256" key="1">
    <source>
        <dbReference type="ARBA" id="ARBA00022553"/>
    </source>
</evidence>
<dbReference type="InterPro" id="IPR000792">
    <property type="entry name" value="Tscrpt_reg_LuxR_C"/>
</dbReference>
<dbReference type="InterPro" id="IPR058245">
    <property type="entry name" value="NreC/VraR/RcsB-like_REC"/>
</dbReference>
<dbReference type="SMART" id="SM00448">
    <property type="entry name" value="REC"/>
    <property type="match status" value="1"/>
</dbReference>
<dbReference type="GO" id="GO:0006355">
    <property type="term" value="P:regulation of DNA-templated transcription"/>
    <property type="evidence" value="ECO:0007669"/>
    <property type="project" value="InterPro"/>
</dbReference>
<accession>A0A3D9HHN6</accession>
<feature type="modified residue" description="4-aspartylphosphate" evidence="5">
    <location>
        <position position="57"/>
    </location>
</feature>
<dbReference type="SUPFAM" id="SSF52172">
    <property type="entry name" value="CheY-like"/>
    <property type="match status" value="1"/>
</dbReference>
<dbReference type="InterPro" id="IPR001789">
    <property type="entry name" value="Sig_transdc_resp-reg_receiver"/>
</dbReference>
<evidence type="ECO:0000259" key="6">
    <source>
        <dbReference type="PROSITE" id="PS50043"/>
    </source>
</evidence>
<dbReference type="SMART" id="SM00421">
    <property type="entry name" value="HTH_LUXR"/>
    <property type="match status" value="1"/>
</dbReference>
<dbReference type="PANTHER" id="PTHR43214:SF41">
    <property type="entry name" value="NITRATE_NITRITE RESPONSE REGULATOR PROTEIN NARP"/>
    <property type="match status" value="1"/>
</dbReference>
<keyword evidence="2" id="KW-0805">Transcription regulation</keyword>
<dbReference type="PROSITE" id="PS50043">
    <property type="entry name" value="HTH_LUXR_2"/>
    <property type="match status" value="1"/>
</dbReference>
<dbReference type="RefSeq" id="WP_116523764.1">
    <property type="nucleotide sequence ID" value="NZ_QRDX01000003.1"/>
</dbReference>
<organism evidence="8 9">
    <name type="scientific">Seonamhaeicola aphaedonensis</name>
    <dbReference type="NCBI Taxonomy" id="1461338"/>
    <lineage>
        <taxon>Bacteria</taxon>
        <taxon>Pseudomonadati</taxon>
        <taxon>Bacteroidota</taxon>
        <taxon>Flavobacteriia</taxon>
        <taxon>Flavobacteriales</taxon>
        <taxon>Flavobacteriaceae</taxon>
    </lineage>
</organism>
<dbReference type="CDD" id="cd17535">
    <property type="entry name" value="REC_NarL-like"/>
    <property type="match status" value="1"/>
</dbReference>
<sequence length="211" mass="23937">MKTIKLVIADDHELFRNGLKELLKRHEDIEVVQCVSDGEELIKFVKTHPDIDIVLLDITMPNMDGFEALNKLKSVNTNVKPIIISMHDDGNYIAKCAKMGAFSYLLKNTDQEELVKVVRIVSEDKKYFSPNISEKMIDYMSENTVSEDILSKKEAEVLLLISKGNTTKEIAAELYVSSRTIETHRANILKKLNVKNTAELIIKAVKMKLIS</sequence>
<dbReference type="Gene3D" id="3.40.50.2300">
    <property type="match status" value="1"/>
</dbReference>
<dbReference type="InterPro" id="IPR016032">
    <property type="entry name" value="Sig_transdc_resp-reg_C-effctor"/>
</dbReference>
<dbReference type="Proteomes" id="UP000256629">
    <property type="component" value="Unassembled WGS sequence"/>
</dbReference>
<comment type="caution">
    <text evidence="8">The sequence shown here is derived from an EMBL/GenBank/DDBJ whole genome shotgun (WGS) entry which is preliminary data.</text>
</comment>
<dbReference type="PRINTS" id="PR00038">
    <property type="entry name" value="HTHLUXR"/>
</dbReference>
<dbReference type="CDD" id="cd06170">
    <property type="entry name" value="LuxR_C_like"/>
    <property type="match status" value="1"/>
</dbReference>
<keyword evidence="9" id="KW-1185">Reference proteome</keyword>
<dbReference type="Pfam" id="PF00196">
    <property type="entry name" value="GerE"/>
    <property type="match status" value="1"/>
</dbReference>
<keyword evidence="3" id="KW-0238">DNA-binding</keyword>
<dbReference type="OrthoDB" id="9795108at2"/>
<keyword evidence="1 5" id="KW-0597">Phosphoprotein</keyword>
<gene>
    <name evidence="8" type="ORF">DFQ02_103311</name>
</gene>
<evidence type="ECO:0000256" key="4">
    <source>
        <dbReference type="ARBA" id="ARBA00023163"/>
    </source>
</evidence>
<dbReference type="Pfam" id="PF00072">
    <property type="entry name" value="Response_reg"/>
    <property type="match status" value="1"/>
</dbReference>
<evidence type="ECO:0000313" key="9">
    <source>
        <dbReference type="Proteomes" id="UP000256629"/>
    </source>
</evidence>
<dbReference type="PANTHER" id="PTHR43214">
    <property type="entry name" value="TWO-COMPONENT RESPONSE REGULATOR"/>
    <property type="match status" value="1"/>
</dbReference>
<evidence type="ECO:0000256" key="2">
    <source>
        <dbReference type="ARBA" id="ARBA00023015"/>
    </source>
</evidence>
<evidence type="ECO:0000256" key="5">
    <source>
        <dbReference type="PROSITE-ProRule" id="PRU00169"/>
    </source>
</evidence>
<dbReference type="GO" id="GO:0003677">
    <property type="term" value="F:DNA binding"/>
    <property type="evidence" value="ECO:0007669"/>
    <property type="project" value="UniProtKB-KW"/>
</dbReference>
<dbReference type="PROSITE" id="PS00622">
    <property type="entry name" value="HTH_LUXR_1"/>
    <property type="match status" value="1"/>
</dbReference>
<dbReference type="PROSITE" id="PS50110">
    <property type="entry name" value="RESPONSE_REGULATORY"/>
    <property type="match status" value="1"/>
</dbReference>
<dbReference type="InterPro" id="IPR039420">
    <property type="entry name" value="WalR-like"/>
</dbReference>
<dbReference type="SUPFAM" id="SSF46894">
    <property type="entry name" value="C-terminal effector domain of the bipartite response regulators"/>
    <property type="match status" value="1"/>
</dbReference>
<dbReference type="EMBL" id="QRDX01000003">
    <property type="protein sequence ID" value="RED48980.1"/>
    <property type="molecule type" value="Genomic_DNA"/>
</dbReference>
<evidence type="ECO:0000259" key="7">
    <source>
        <dbReference type="PROSITE" id="PS50110"/>
    </source>
</evidence>
<protein>
    <submittedName>
        <fullName evidence="8">LuxR family two component transcriptional regulator</fullName>
    </submittedName>
</protein>
<dbReference type="InterPro" id="IPR011006">
    <property type="entry name" value="CheY-like_superfamily"/>
</dbReference>
<dbReference type="GO" id="GO:0000160">
    <property type="term" value="P:phosphorelay signal transduction system"/>
    <property type="evidence" value="ECO:0007669"/>
    <property type="project" value="InterPro"/>
</dbReference>
<dbReference type="AlphaFoldDB" id="A0A3D9HHN6"/>
<name>A0A3D9HHN6_9FLAO</name>
<feature type="domain" description="HTH luxR-type" evidence="6">
    <location>
        <begin position="143"/>
        <end position="208"/>
    </location>
</feature>
<evidence type="ECO:0000313" key="8">
    <source>
        <dbReference type="EMBL" id="RED48980.1"/>
    </source>
</evidence>
<keyword evidence="4" id="KW-0804">Transcription</keyword>
<proteinExistence type="predicted"/>
<reference evidence="8 9" key="1">
    <citation type="submission" date="2018-07" db="EMBL/GenBank/DDBJ databases">
        <title>Genomic Encyclopedia of Type Strains, Phase III (KMG-III): the genomes of soil and plant-associated and newly described type strains.</title>
        <authorList>
            <person name="Whitman W."/>
        </authorList>
    </citation>
    <scope>NUCLEOTIDE SEQUENCE [LARGE SCALE GENOMIC DNA]</scope>
    <source>
        <strain evidence="8 9">CECT 8487</strain>
    </source>
</reference>
<evidence type="ECO:0000256" key="3">
    <source>
        <dbReference type="ARBA" id="ARBA00023125"/>
    </source>
</evidence>